<feature type="transmembrane region" description="Helical" evidence="2">
    <location>
        <begin position="12"/>
        <end position="31"/>
    </location>
</feature>
<dbReference type="Proteomes" id="UP000279994">
    <property type="component" value="Unassembled WGS sequence"/>
</dbReference>
<proteinExistence type="predicted"/>
<feature type="transmembrane region" description="Helical" evidence="2">
    <location>
        <begin position="77"/>
        <end position="98"/>
    </location>
</feature>
<evidence type="ECO:0000313" key="3">
    <source>
        <dbReference type="EMBL" id="RNM12407.1"/>
    </source>
</evidence>
<dbReference type="RefSeq" id="WP_123224169.1">
    <property type="nucleotide sequence ID" value="NZ_RJSF01000044.1"/>
</dbReference>
<reference evidence="3 4" key="1">
    <citation type="submission" date="2018-11" db="EMBL/GenBank/DDBJ databases">
        <authorList>
            <person name="Li F."/>
        </authorList>
    </citation>
    <scope>NUCLEOTIDE SEQUENCE [LARGE SCALE GENOMIC DNA]</scope>
    <source>
        <strain evidence="3 4">Gsoil 818</strain>
    </source>
</reference>
<dbReference type="AlphaFoldDB" id="A0A3N0GIW4"/>
<protein>
    <submittedName>
        <fullName evidence="3">Uncharacterized protein</fullName>
    </submittedName>
</protein>
<evidence type="ECO:0000313" key="4">
    <source>
        <dbReference type="Proteomes" id="UP000279994"/>
    </source>
</evidence>
<dbReference type="EMBL" id="RJSF01000044">
    <property type="protein sequence ID" value="RNM12407.1"/>
    <property type="molecule type" value="Genomic_DNA"/>
</dbReference>
<evidence type="ECO:0000256" key="2">
    <source>
        <dbReference type="SAM" id="Phobius"/>
    </source>
</evidence>
<keyword evidence="2" id="KW-1133">Transmembrane helix</keyword>
<accession>A0A3N0GIW4</accession>
<gene>
    <name evidence="3" type="ORF">EFL26_17300</name>
</gene>
<organism evidence="3 4">
    <name type="scientific">Nocardioides pocheonensis</name>
    <dbReference type="NCBI Taxonomy" id="661485"/>
    <lineage>
        <taxon>Bacteria</taxon>
        <taxon>Bacillati</taxon>
        <taxon>Actinomycetota</taxon>
        <taxon>Actinomycetes</taxon>
        <taxon>Propionibacteriales</taxon>
        <taxon>Nocardioidaceae</taxon>
        <taxon>Nocardioides</taxon>
    </lineage>
</organism>
<keyword evidence="2" id="KW-0472">Membrane</keyword>
<name>A0A3N0GIW4_9ACTN</name>
<feature type="compositionally biased region" description="Basic and acidic residues" evidence="1">
    <location>
        <begin position="44"/>
        <end position="54"/>
    </location>
</feature>
<comment type="caution">
    <text evidence="3">The sequence shown here is derived from an EMBL/GenBank/DDBJ whole genome shotgun (WGS) entry which is preliminary data.</text>
</comment>
<evidence type="ECO:0000256" key="1">
    <source>
        <dbReference type="SAM" id="MobiDB-lite"/>
    </source>
</evidence>
<keyword evidence="4" id="KW-1185">Reference proteome</keyword>
<feature type="region of interest" description="Disordered" evidence="1">
    <location>
        <begin position="36"/>
        <end position="74"/>
    </location>
</feature>
<keyword evidence="2" id="KW-0812">Transmembrane</keyword>
<sequence>MNTFTADLAKYAGACVAGIATSCVLAAPALAMQPPVPDPVPGSGEHHKIFDSLDGRGGPAPTTPTTDVGSTSDGIDWSTLGAALGGGMALVGAGALGATQIHRRQARPA</sequence>